<keyword evidence="16" id="KW-1185">Reference proteome</keyword>
<evidence type="ECO:0000313" key="16">
    <source>
        <dbReference type="Proteomes" id="UP000035287"/>
    </source>
</evidence>
<dbReference type="InterPro" id="IPR002146">
    <property type="entry name" value="ATP_synth_b/b'su_bac/chlpt"/>
</dbReference>
<accession>A0A0G3XGC0</accession>
<reference evidence="15 16" key="1">
    <citation type="submission" date="2015-06" db="EMBL/GenBank/DDBJ databases">
        <authorList>
            <person name="Zeng Y."/>
            <person name="Huang Y."/>
        </authorList>
    </citation>
    <scope>NUCLEOTIDE SEQUENCE [LARGE SCALE GENOMIC DNA]</scope>
    <source>
        <strain evidence="15 16">PQ-2</strain>
    </source>
</reference>
<dbReference type="PANTHER" id="PTHR33445">
    <property type="entry name" value="ATP SYNTHASE SUBUNIT B', CHLOROPLASTIC"/>
    <property type="match status" value="1"/>
</dbReference>
<name>A0A0G3XGC0_9SPHN</name>
<dbReference type="Pfam" id="PF00430">
    <property type="entry name" value="ATP-synt_B"/>
    <property type="match status" value="1"/>
</dbReference>
<keyword evidence="8 13" id="KW-0472">Membrane</keyword>
<dbReference type="PANTHER" id="PTHR33445:SF1">
    <property type="entry name" value="ATP SYNTHASE SUBUNIT B"/>
    <property type="match status" value="1"/>
</dbReference>
<keyword evidence="13" id="KW-1003">Cell membrane</keyword>
<comment type="similarity">
    <text evidence="1 13 14">Belongs to the ATPase B chain family.</text>
</comment>
<evidence type="ECO:0000256" key="14">
    <source>
        <dbReference type="RuleBase" id="RU003848"/>
    </source>
</evidence>
<evidence type="ECO:0000256" key="3">
    <source>
        <dbReference type="ARBA" id="ARBA00022547"/>
    </source>
</evidence>
<dbReference type="GO" id="GO:0012505">
    <property type="term" value="C:endomembrane system"/>
    <property type="evidence" value="ECO:0007669"/>
    <property type="project" value="UniProtKB-SubCell"/>
</dbReference>
<evidence type="ECO:0000256" key="8">
    <source>
        <dbReference type="ARBA" id="ARBA00023136"/>
    </source>
</evidence>
<evidence type="ECO:0000256" key="13">
    <source>
        <dbReference type="HAMAP-Rule" id="MF_01398"/>
    </source>
</evidence>
<dbReference type="EMBL" id="CP011770">
    <property type="protein sequence ID" value="AKM09681.1"/>
    <property type="molecule type" value="Genomic_DNA"/>
</dbReference>
<feature type="transmembrane region" description="Helical" evidence="13">
    <location>
        <begin position="39"/>
        <end position="66"/>
    </location>
</feature>
<keyword evidence="2 13" id="KW-0813">Transport</keyword>
<evidence type="ECO:0000256" key="12">
    <source>
        <dbReference type="ARBA" id="ARBA00037847"/>
    </source>
</evidence>
<evidence type="ECO:0000256" key="11">
    <source>
        <dbReference type="ARBA" id="ARBA00025614"/>
    </source>
</evidence>
<keyword evidence="7 13" id="KW-0406">Ion transport</keyword>
<keyword evidence="9 13" id="KW-0066">ATP synthesis</keyword>
<dbReference type="GO" id="GO:0046933">
    <property type="term" value="F:proton-transporting ATP synthase activity, rotational mechanism"/>
    <property type="evidence" value="ECO:0007669"/>
    <property type="project" value="UniProtKB-UniRule"/>
</dbReference>
<protein>
    <recommendedName>
        <fullName evidence="13">ATP synthase subunit b</fullName>
    </recommendedName>
    <alternativeName>
        <fullName evidence="13">ATP synthase F(0) sector subunit b</fullName>
    </alternativeName>
    <alternativeName>
        <fullName evidence="13">ATPase subunit I</fullName>
    </alternativeName>
    <alternativeName>
        <fullName evidence="13">F-type ATPase subunit b</fullName>
        <shortName evidence="13">F-ATPase subunit b</shortName>
    </alternativeName>
</protein>
<dbReference type="RefSeq" id="WP_047820367.1">
    <property type="nucleotide sequence ID" value="NZ_CP011770.1"/>
</dbReference>
<sequence>MSGFLTVLAATDGSAVVEEHLDNADHLEGLEEDHGGEHAVPVAFGFIGPTAWVSLAMLTFIAILLWKGVPKLITGGLDKKIAEIKSQLDEAKTLRAEAEALRKEYADKIANAEKDAAAMLEHARSEADAIVAKAETDGKAMVERRKKMAEEKIAASERAAVEELRERAARASAAAAGAIIAEKHDASADGALVDRTISAL</sequence>
<organism evidence="15 16">
    <name type="scientific">Croceicoccus naphthovorans</name>
    <dbReference type="NCBI Taxonomy" id="1348774"/>
    <lineage>
        <taxon>Bacteria</taxon>
        <taxon>Pseudomonadati</taxon>
        <taxon>Pseudomonadota</taxon>
        <taxon>Alphaproteobacteria</taxon>
        <taxon>Sphingomonadales</taxon>
        <taxon>Erythrobacteraceae</taxon>
        <taxon>Croceicoccus</taxon>
    </lineage>
</organism>
<keyword evidence="5 13" id="KW-0375">Hydrogen ion transport</keyword>
<evidence type="ECO:0000256" key="6">
    <source>
        <dbReference type="ARBA" id="ARBA00022989"/>
    </source>
</evidence>
<dbReference type="GO" id="GO:0005886">
    <property type="term" value="C:plasma membrane"/>
    <property type="evidence" value="ECO:0007669"/>
    <property type="project" value="UniProtKB-SubCell"/>
</dbReference>
<keyword evidence="3 13" id="KW-0138">CF(0)</keyword>
<comment type="function">
    <text evidence="11">Component of the F(0) channel, it forms part of the peripheral stalk, linking F(1) to F(0). The b'-subunit is a diverged and duplicated form of b found in plants and photosynthetic bacteria.</text>
</comment>
<dbReference type="Proteomes" id="UP000035287">
    <property type="component" value="Chromosome"/>
</dbReference>
<dbReference type="PATRIC" id="fig|1348774.3.peg.1320"/>
<comment type="subunit">
    <text evidence="13">F-type ATPases have 2 components, F(1) - the catalytic core - and F(0) - the membrane proton channel. F(1) has five subunits: alpha(3), beta(3), gamma(1), delta(1), epsilon(1). F(0) has three main subunits: a(1), b(2) and c(10-14). The alpha and beta chains form an alternating ring which encloses part of the gamma chain. F(1) is attached to F(0) by a central stalk formed by the gamma and epsilon chains, while a peripheral stalk is formed by the delta and b chains.</text>
</comment>
<evidence type="ECO:0000256" key="10">
    <source>
        <dbReference type="ARBA" id="ARBA00025198"/>
    </source>
</evidence>
<evidence type="ECO:0000256" key="4">
    <source>
        <dbReference type="ARBA" id="ARBA00022692"/>
    </source>
</evidence>
<evidence type="ECO:0000256" key="9">
    <source>
        <dbReference type="ARBA" id="ARBA00023310"/>
    </source>
</evidence>
<evidence type="ECO:0000256" key="7">
    <source>
        <dbReference type="ARBA" id="ARBA00023065"/>
    </source>
</evidence>
<dbReference type="GO" id="GO:0045259">
    <property type="term" value="C:proton-transporting ATP synthase complex"/>
    <property type="evidence" value="ECO:0007669"/>
    <property type="project" value="UniProtKB-KW"/>
</dbReference>
<dbReference type="HAMAP" id="MF_01398">
    <property type="entry name" value="ATP_synth_b_bprime"/>
    <property type="match status" value="1"/>
</dbReference>
<comment type="function">
    <text evidence="10 13">F(1)F(0) ATP synthase produces ATP from ADP in the presence of a proton or sodium gradient. F-type ATPases consist of two structural domains, F(1) containing the extramembraneous catalytic core and F(0) containing the membrane proton channel, linked together by a central stalk and a peripheral stalk. During catalysis, ATP synthesis in the catalytic domain of F(1) is coupled via a rotary mechanism of the central stalk subunits to proton translocation.</text>
</comment>
<gene>
    <name evidence="13" type="primary">atpF</name>
    <name evidence="15" type="ORF">AB433_06305</name>
</gene>
<keyword evidence="4 13" id="KW-0812">Transmembrane</keyword>
<comment type="subcellular location">
    <subcellularLocation>
        <location evidence="13">Cell membrane</location>
        <topology evidence="13">Single-pass membrane protein</topology>
    </subcellularLocation>
    <subcellularLocation>
        <location evidence="12">Endomembrane system</location>
        <topology evidence="12">Single-pass membrane protein</topology>
    </subcellularLocation>
</comment>
<proteinExistence type="inferred from homology"/>
<evidence type="ECO:0000256" key="5">
    <source>
        <dbReference type="ARBA" id="ARBA00022781"/>
    </source>
</evidence>
<evidence type="ECO:0000256" key="2">
    <source>
        <dbReference type="ARBA" id="ARBA00022448"/>
    </source>
</evidence>
<dbReference type="KEGG" id="cna:AB433_06305"/>
<keyword evidence="6 13" id="KW-1133">Transmembrane helix</keyword>
<dbReference type="CDD" id="cd06503">
    <property type="entry name" value="ATP-synt_Fo_b"/>
    <property type="match status" value="1"/>
</dbReference>
<dbReference type="STRING" id="1348774.AB433_06305"/>
<evidence type="ECO:0000256" key="1">
    <source>
        <dbReference type="ARBA" id="ARBA00005513"/>
    </source>
</evidence>
<dbReference type="InterPro" id="IPR050059">
    <property type="entry name" value="ATP_synthase_B_chain"/>
</dbReference>
<dbReference type="OrthoDB" id="7391503at2"/>
<dbReference type="AlphaFoldDB" id="A0A0G3XGC0"/>
<evidence type="ECO:0000313" key="15">
    <source>
        <dbReference type="EMBL" id="AKM09681.1"/>
    </source>
</evidence>
<dbReference type="GO" id="GO:0046961">
    <property type="term" value="F:proton-transporting ATPase activity, rotational mechanism"/>
    <property type="evidence" value="ECO:0007669"/>
    <property type="project" value="TreeGrafter"/>
</dbReference>